<evidence type="ECO:0000256" key="3">
    <source>
        <dbReference type="ARBA" id="ARBA00023163"/>
    </source>
</evidence>
<dbReference type="Proteomes" id="UP001589693">
    <property type="component" value="Unassembled WGS sequence"/>
</dbReference>
<dbReference type="InterPro" id="IPR009057">
    <property type="entry name" value="Homeodomain-like_sf"/>
</dbReference>
<protein>
    <submittedName>
        <fullName evidence="6">TetR/AcrR family transcriptional regulator</fullName>
    </submittedName>
</protein>
<dbReference type="PANTHER" id="PTHR30055">
    <property type="entry name" value="HTH-TYPE TRANSCRIPTIONAL REGULATOR RUTR"/>
    <property type="match status" value="1"/>
</dbReference>
<evidence type="ECO:0000256" key="1">
    <source>
        <dbReference type="ARBA" id="ARBA00023015"/>
    </source>
</evidence>
<keyword evidence="2 4" id="KW-0238">DNA-binding</keyword>
<evidence type="ECO:0000259" key="5">
    <source>
        <dbReference type="PROSITE" id="PS50977"/>
    </source>
</evidence>
<dbReference type="SUPFAM" id="SSF48498">
    <property type="entry name" value="Tetracyclin repressor-like, C-terminal domain"/>
    <property type="match status" value="1"/>
</dbReference>
<dbReference type="RefSeq" id="WP_377850880.1">
    <property type="nucleotide sequence ID" value="NZ_JBHLZU010000006.1"/>
</dbReference>
<feature type="DNA-binding region" description="H-T-H motif" evidence="4">
    <location>
        <begin position="34"/>
        <end position="53"/>
    </location>
</feature>
<dbReference type="SUPFAM" id="SSF46689">
    <property type="entry name" value="Homeodomain-like"/>
    <property type="match status" value="1"/>
</dbReference>
<reference evidence="6 7" key="1">
    <citation type="submission" date="2024-09" db="EMBL/GenBank/DDBJ databases">
        <authorList>
            <person name="Sun Q."/>
            <person name="Mori K."/>
        </authorList>
    </citation>
    <scope>NUCLEOTIDE SEQUENCE [LARGE SCALE GENOMIC DNA]</scope>
    <source>
        <strain evidence="6 7">TBRC 7907</strain>
    </source>
</reference>
<organism evidence="6 7">
    <name type="scientific">Allokutzneria oryzae</name>
    <dbReference type="NCBI Taxonomy" id="1378989"/>
    <lineage>
        <taxon>Bacteria</taxon>
        <taxon>Bacillati</taxon>
        <taxon>Actinomycetota</taxon>
        <taxon>Actinomycetes</taxon>
        <taxon>Pseudonocardiales</taxon>
        <taxon>Pseudonocardiaceae</taxon>
        <taxon>Allokutzneria</taxon>
    </lineage>
</organism>
<evidence type="ECO:0000256" key="4">
    <source>
        <dbReference type="PROSITE-ProRule" id="PRU00335"/>
    </source>
</evidence>
<feature type="domain" description="HTH tetR-type" evidence="5">
    <location>
        <begin position="13"/>
        <end position="71"/>
    </location>
</feature>
<accession>A0ABV5ZUK1</accession>
<keyword evidence="3" id="KW-0804">Transcription</keyword>
<evidence type="ECO:0000313" key="6">
    <source>
        <dbReference type="EMBL" id="MFB9903724.1"/>
    </source>
</evidence>
<dbReference type="InterPro" id="IPR036271">
    <property type="entry name" value="Tet_transcr_reg_TetR-rel_C_sf"/>
</dbReference>
<dbReference type="PANTHER" id="PTHR30055:SF234">
    <property type="entry name" value="HTH-TYPE TRANSCRIPTIONAL REGULATOR BETI"/>
    <property type="match status" value="1"/>
</dbReference>
<dbReference type="InterPro" id="IPR001647">
    <property type="entry name" value="HTH_TetR"/>
</dbReference>
<dbReference type="Pfam" id="PF00440">
    <property type="entry name" value="TetR_N"/>
    <property type="match status" value="1"/>
</dbReference>
<dbReference type="PROSITE" id="PS50977">
    <property type="entry name" value="HTH_TETR_2"/>
    <property type="match status" value="1"/>
</dbReference>
<gene>
    <name evidence="6" type="ORF">ACFFQA_07225</name>
</gene>
<proteinExistence type="predicted"/>
<evidence type="ECO:0000256" key="2">
    <source>
        <dbReference type="ARBA" id="ARBA00023125"/>
    </source>
</evidence>
<dbReference type="Gene3D" id="1.10.357.10">
    <property type="entry name" value="Tetracycline Repressor, domain 2"/>
    <property type="match status" value="1"/>
</dbReference>
<evidence type="ECO:0000313" key="7">
    <source>
        <dbReference type="Proteomes" id="UP001589693"/>
    </source>
</evidence>
<name>A0ABV5ZUK1_9PSEU</name>
<dbReference type="InterPro" id="IPR050109">
    <property type="entry name" value="HTH-type_TetR-like_transc_reg"/>
</dbReference>
<keyword evidence="7" id="KW-1185">Reference proteome</keyword>
<keyword evidence="1" id="KW-0805">Transcription regulation</keyword>
<dbReference type="EMBL" id="JBHLZU010000006">
    <property type="protein sequence ID" value="MFB9903724.1"/>
    <property type="molecule type" value="Genomic_DNA"/>
</dbReference>
<sequence length="194" mass="20865">MTSTRTQESGSRSRTRRAIVDAAIVLLAARPTASLAEVAEAANVGRSTLHRYFPERSELLSAIMADSVERLRSGIEAAELDKGTPAEALRRVVQAYFELSPILALLVGESTTEQNDDLAGALDAVEAPVRQLIERGRAEGCFDERLSTDWISRVLWWVVHAGVDAVNDGGMARHAALESIIRTLEGGVLATPSG</sequence>
<comment type="caution">
    <text evidence="6">The sequence shown here is derived from an EMBL/GenBank/DDBJ whole genome shotgun (WGS) entry which is preliminary data.</text>
</comment>